<dbReference type="RefSeq" id="WP_104030702.1">
    <property type="nucleotide sequence ID" value="NZ_PRKQ01000002.1"/>
</dbReference>
<dbReference type="Proteomes" id="UP000239759">
    <property type="component" value="Unassembled WGS sequence"/>
</dbReference>
<proteinExistence type="predicted"/>
<accession>A0AAP8QGD9</accession>
<sequence length="155" mass="17551">MVIDRDNKNVITLRGHHLLCVHGFRGMGYSPAFAVKMKEIVERIRDNQDDFSIRVVHALDDTCQYCPNKGEGICVADPASEEHVQTMDMAALEQLGLKPDHVYRKSELVERTKNMVEPSDLDRICAGCSWLSYGICKKGIALLKENKYVEIDAIR</sequence>
<dbReference type="AlphaFoldDB" id="A0AAP8QGD9"/>
<dbReference type="EMBL" id="PRKQ01000002">
    <property type="protein sequence ID" value="PPB11138.1"/>
    <property type="molecule type" value="Genomic_DNA"/>
</dbReference>
<organism evidence="1 2">
    <name type="scientific">Brevibacillus laterosporus</name>
    <name type="common">Bacillus laterosporus</name>
    <dbReference type="NCBI Taxonomy" id="1465"/>
    <lineage>
        <taxon>Bacteria</taxon>
        <taxon>Bacillati</taxon>
        <taxon>Bacillota</taxon>
        <taxon>Bacilli</taxon>
        <taxon>Bacillales</taxon>
        <taxon>Paenibacillaceae</taxon>
        <taxon>Brevibacillus</taxon>
    </lineage>
</organism>
<dbReference type="InterPro" id="IPR009702">
    <property type="entry name" value="DUF1284"/>
</dbReference>
<dbReference type="Pfam" id="PF06935">
    <property type="entry name" value="DUF1284"/>
    <property type="match status" value="1"/>
</dbReference>
<reference evidence="1 2" key="1">
    <citation type="submission" date="2018-02" db="EMBL/GenBank/DDBJ databases">
        <title>Comparative analysis of genomes of three Brevibacillus laterosporus strains producers of potent antimicrobials isolated from silage.</title>
        <authorList>
            <person name="Kojic M."/>
            <person name="Miljkovic M."/>
            <person name="Studholme D."/>
            <person name="Filipic B."/>
        </authorList>
    </citation>
    <scope>NUCLEOTIDE SEQUENCE [LARGE SCALE GENOMIC DNA]</scope>
    <source>
        <strain evidence="1 2">BGSP11</strain>
    </source>
</reference>
<evidence type="ECO:0000313" key="2">
    <source>
        <dbReference type="Proteomes" id="UP000239759"/>
    </source>
</evidence>
<evidence type="ECO:0000313" key="1">
    <source>
        <dbReference type="EMBL" id="PPB11138.1"/>
    </source>
</evidence>
<comment type="caution">
    <text evidence="1">The sequence shown here is derived from an EMBL/GenBank/DDBJ whole genome shotgun (WGS) entry which is preliminary data.</text>
</comment>
<gene>
    <name evidence="1" type="ORF">C4A77_03115</name>
</gene>
<protein>
    <submittedName>
        <fullName evidence="1">DUF1284 domain-containing protein</fullName>
    </submittedName>
</protein>
<name>A0AAP8QGD9_BRELA</name>